<dbReference type="NCBIfam" id="TIGR02273">
    <property type="entry name" value="16S_RimM"/>
    <property type="match status" value="1"/>
</dbReference>
<keyword evidence="1 5" id="KW-0963">Cytoplasm</keyword>
<dbReference type="GO" id="GO:0042274">
    <property type="term" value="P:ribosomal small subunit biogenesis"/>
    <property type="evidence" value="ECO:0007669"/>
    <property type="project" value="UniProtKB-UniRule"/>
</dbReference>
<accession>A0A4Q7Z1S3</accession>
<dbReference type="OrthoDB" id="9810331at2"/>
<evidence type="ECO:0000256" key="3">
    <source>
        <dbReference type="ARBA" id="ARBA00022552"/>
    </source>
</evidence>
<comment type="function">
    <text evidence="5">An accessory protein needed during the final step in the assembly of 30S ribosomal subunit, possibly for assembly of the head region. Essential for efficient processing of 16S rRNA. May be needed both before and after RbfA during the maturation of 16S rRNA. It has affinity for free ribosomal 30S subunits but not for 70S ribosomes.</text>
</comment>
<dbReference type="GO" id="GO:0005840">
    <property type="term" value="C:ribosome"/>
    <property type="evidence" value="ECO:0007669"/>
    <property type="project" value="InterPro"/>
</dbReference>
<evidence type="ECO:0000313" key="9">
    <source>
        <dbReference type="Proteomes" id="UP000292958"/>
    </source>
</evidence>
<reference evidence="8 9" key="1">
    <citation type="submission" date="2019-02" db="EMBL/GenBank/DDBJ databases">
        <title>Genomic Encyclopedia of Archaeal and Bacterial Type Strains, Phase II (KMG-II): from individual species to whole genera.</title>
        <authorList>
            <person name="Goeker M."/>
        </authorList>
    </citation>
    <scope>NUCLEOTIDE SEQUENCE [LARGE SCALE GENOMIC DNA]</scope>
    <source>
        <strain evidence="8 9">DSM 18101</strain>
    </source>
</reference>
<keyword evidence="2 5" id="KW-0690">Ribosome biogenesis</keyword>
<comment type="domain">
    <text evidence="5">The PRC barrel domain binds ribosomal protein uS19.</text>
</comment>
<dbReference type="EMBL" id="SHKW01000001">
    <property type="protein sequence ID" value="RZU43485.1"/>
    <property type="molecule type" value="Genomic_DNA"/>
</dbReference>
<dbReference type="InterPro" id="IPR011961">
    <property type="entry name" value="RimM"/>
</dbReference>
<keyword evidence="4 5" id="KW-0143">Chaperone</keyword>
<evidence type="ECO:0000259" key="6">
    <source>
        <dbReference type="Pfam" id="PF01782"/>
    </source>
</evidence>
<comment type="caution">
    <text evidence="8">The sequence shown here is derived from an EMBL/GenBank/DDBJ whole genome shotgun (WGS) entry which is preliminary data.</text>
</comment>
<comment type="subcellular location">
    <subcellularLocation>
        <location evidence="5">Cytoplasm</location>
    </subcellularLocation>
</comment>
<protein>
    <recommendedName>
        <fullName evidence="5">Ribosome maturation factor RimM</fullName>
    </recommendedName>
</protein>
<dbReference type="InterPro" id="IPR002676">
    <property type="entry name" value="RimM_N"/>
</dbReference>
<dbReference type="SUPFAM" id="SSF50447">
    <property type="entry name" value="Translation proteins"/>
    <property type="match status" value="1"/>
</dbReference>
<dbReference type="GO" id="GO:0005737">
    <property type="term" value="C:cytoplasm"/>
    <property type="evidence" value="ECO:0007669"/>
    <property type="project" value="UniProtKB-SubCell"/>
</dbReference>
<feature type="domain" description="RimM N-terminal" evidence="6">
    <location>
        <begin position="11"/>
        <end position="100"/>
    </location>
</feature>
<gene>
    <name evidence="5" type="primary">rimM</name>
    <name evidence="8" type="ORF">BDD14_5151</name>
</gene>
<dbReference type="InterPro" id="IPR009000">
    <property type="entry name" value="Transl_B-barrel_sf"/>
</dbReference>
<dbReference type="RefSeq" id="WP_130422091.1">
    <property type="nucleotide sequence ID" value="NZ_SHKW01000001.1"/>
</dbReference>
<dbReference type="Pfam" id="PF01782">
    <property type="entry name" value="RimM"/>
    <property type="match status" value="1"/>
</dbReference>
<dbReference type="InterPro" id="IPR036976">
    <property type="entry name" value="RimM_N_sf"/>
</dbReference>
<dbReference type="AlphaFoldDB" id="A0A4Q7Z1S3"/>
<dbReference type="Proteomes" id="UP000292958">
    <property type="component" value="Unassembled WGS sequence"/>
</dbReference>
<comment type="similarity">
    <text evidence="5">Belongs to the RimM family.</text>
</comment>
<keyword evidence="9" id="KW-1185">Reference proteome</keyword>
<evidence type="ECO:0000256" key="1">
    <source>
        <dbReference type="ARBA" id="ARBA00022490"/>
    </source>
</evidence>
<dbReference type="SUPFAM" id="SSF50346">
    <property type="entry name" value="PRC-barrel domain"/>
    <property type="match status" value="1"/>
</dbReference>
<comment type="subunit">
    <text evidence="5">Binds ribosomal protein uS19.</text>
</comment>
<dbReference type="Gene3D" id="2.40.30.60">
    <property type="entry name" value="RimM"/>
    <property type="match status" value="1"/>
</dbReference>
<dbReference type="InterPro" id="IPR011033">
    <property type="entry name" value="PRC_barrel-like_sf"/>
</dbReference>
<dbReference type="PANTHER" id="PTHR33692:SF1">
    <property type="entry name" value="RIBOSOME MATURATION FACTOR RIMM"/>
    <property type="match status" value="1"/>
</dbReference>
<dbReference type="GO" id="GO:0006364">
    <property type="term" value="P:rRNA processing"/>
    <property type="evidence" value="ECO:0007669"/>
    <property type="project" value="UniProtKB-UniRule"/>
</dbReference>
<keyword evidence="3 5" id="KW-0698">rRNA processing</keyword>
<dbReference type="InterPro" id="IPR056792">
    <property type="entry name" value="PRC_RimM"/>
</dbReference>
<name>A0A4Q7Z1S3_9BACT</name>
<evidence type="ECO:0000256" key="5">
    <source>
        <dbReference type="HAMAP-Rule" id="MF_00014"/>
    </source>
</evidence>
<evidence type="ECO:0000256" key="4">
    <source>
        <dbReference type="ARBA" id="ARBA00023186"/>
    </source>
</evidence>
<dbReference type="HAMAP" id="MF_00014">
    <property type="entry name" value="Ribosome_mat_RimM"/>
    <property type="match status" value="1"/>
</dbReference>
<dbReference type="Gene3D" id="2.30.30.240">
    <property type="entry name" value="PRC-barrel domain"/>
    <property type="match status" value="1"/>
</dbReference>
<dbReference type="GO" id="GO:0043022">
    <property type="term" value="F:ribosome binding"/>
    <property type="evidence" value="ECO:0007669"/>
    <property type="project" value="InterPro"/>
</dbReference>
<feature type="domain" description="Ribosome maturation factor RimM PRC barrel" evidence="7">
    <location>
        <begin position="113"/>
        <end position="188"/>
    </location>
</feature>
<organism evidence="8 9">
    <name type="scientific">Edaphobacter modestus</name>
    <dbReference type="NCBI Taxonomy" id="388466"/>
    <lineage>
        <taxon>Bacteria</taxon>
        <taxon>Pseudomonadati</taxon>
        <taxon>Acidobacteriota</taxon>
        <taxon>Terriglobia</taxon>
        <taxon>Terriglobales</taxon>
        <taxon>Acidobacteriaceae</taxon>
        <taxon>Edaphobacter</taxon>
    </lineage>
</organism>
<evidence type="ECO:0000256" key="2">
    <source>
        <dbReference type="ARBA" id="ARBA00022517"/>
    </source>
</evidence>
<evidence type="ECO:0000313" key="8">
    <source>
        <dbReference type="EMBL" id="RZU43485.1"/>
    </source>
</evidence>
<dbReference type="Pfam" id="PF24986">
    <property type="entry name" value="PRC_RimM"/>
    <property type="match status" value="1"/>
</dbReference>
<evidence type="ECO:0000259" key="7">
    <source>
        <dbReference type="Pfam" id="PF24986"/>
    </source>
</evidence>
<sequence length="195" mass="21233">MQVDASTWVVLAHLLRPQGRKGELLAELLTDFPDRFVDRKDLFLISSSNAEDQSARPVDITSSWPPVGKNKGRIVLQFAGVDTISAAEAYVGMDVVVPADHRVPLEDESIYISDLVGCIVREETREIGRIGDVQFPAAPDGSRLSNAAPLLVVTTNDGEEVLIPFVKAFVKNLDLTARRLVMSLPAGLVEVNQQG</sequence>
<proteinExistence type="inferred from homology"/>
<dbReference type="PANTHER" id="PTHR33692">
    <property type="entry name" value="RIBOSOME MATURATION FACTOR RIMM"/>
    <property type="match status" value="1"/>
</dbReference>